<evidence type="ECO:0000313" key="1">
    <source>
        <dbReference type="EMBL" id="CAI2172696.1"/>
    </source>
</evidence>
<dbReference type="AlphaFoldDB" id="A0A9W4SJZ0"/>
<evidence type="ECO:0000313" key="2">
    <source>
        <dbReference type="Proteomes" id="UP001153678"/>
    </source>
</evidence>
<reference evidence="1" key="1">
    <citation type="submission" date="2022-08" db="EMBL/GenBank/DDBJ databases">
        <authorList>
            <person name="Kallberg Y."/>
            <person name="Tangrot J."/>
            <person name="Rosling A."/>
        </authorList>
    </citation>
    <scope>NUCLEOTIDE SEQUENCE</scope>
    <source>
        <strain evidence="1">Wild A</strain>
    </source>
</reference>
<dbReference type="EMBL" id="CAMKVN010000969">
    <property type="protein sequence ID" value="CAI2172696.1"/>
    <property type="molecule type" value="Genomic_DNA"/>
</dbReference>
<feature type="non-terminal residue" evidence="1">
    <location>
        <position position="1"/>
    </location>
</feature>
<sequence>EKDSEPIAMSSFSKVFIISEISSSKSEIILSLLKSSSKNSFTINASRDKVAASIILEIVEEV</sequence>
<proteinExistence type="predicted"/>
<accession>A0A9W4SJZ0</accession>
<name>A0A9W4SJZ0_9GLOM</name>
<comment type="caution">
    <text evidence="1">The sequence shown here is derived from an EMBL/GenBank/DDBJ whole genome shotgun (WGS) entry which is preliminary data.</text>
</comment>
<gene>
    <name evidence="1" type="ORF">FWILDA_LOCUS5710</name>
</gene>
<protein>
    <submittedName>
        <fullName evidence="1">11698_t:CDS:1</fullName>
    </submittedName>
</protein>
<keyword evidence="2" id="KW-1185">Reference proteome</keyword>
<organism evidence="1 2">
    <name type="scientific">Funneliformis geosporum</name>
    <dbReference type="NCBI Taxonomy" id="1117311"/>
    <lineage>
        <taxon>Eukaryota</taxon>
        <taxon>Fungi</taxon>
        <taxon>Fungi incertae sedis</taxon>
        <taxon>Mucoromycota</taxon>
        <taxon>Glomeromycotina</taxon>
        <taxon>Glomeromycetes</taxon>
        <taxon>Glomerales</taxon>
        <taxon>Glomeraceae</taxon>
        <taxon>Funneliformis</taxon>
    </lineage>
</organism>
<dbReference type="Proteomes" id="UP001153678">
    <property type="component" value="Unassembled WGS sequence"/>
</dbReference>